<evidence type="ECO:0000313" key="11">
    <source>
        <dbReference type="EMBL" id="RJL36166.1"/>
    </source>
</evidence>
<dbReference type="InterPro" id="IPR003010">
    <property type="entry name" value="C-N_Hydrolase"/>
</dbReference>
<dbReference type="InterPro" id="IPR045378">
    <property type="entry name" value="LNT_N"/>
</dbReference>
<dbReference type="GO" id="GO:0042158">
    <property type="term" value="P:lipoprotein biosynthetic process"/>
    <property type="evidence" value="ECO:0007669"/>
    <property type="project" value="UniProtKB-UniRule"/>
</dbReference>
<comment type="function">
    <text evidence="8">Catalyzes the phospholipid dependent N-acylation of the N-terminal cysteine of apolipoprotein, the last step in lipoprotein maturation.</text>
</comment>
<dbReference type="InterPro" id="IPR004563">
    <property type="entry name" value="Apolipo_AcylTrfase"/>
</dbReference>
<evidence type="ECO:0000256" key="1">
    <source>
        <dbReference type="ARBA" id="ARBA00004651"/>
    </source>
</evidence>
<keyword evidence="5 8" id="KW-1133">Transmembrane helix</keyword>
<comment type="catalytic activity">
    <reaction evidence="8">
        <text>N-terminal S-1,2-diacyl-sn-glyceryl-L-cysteinyl-[lipoprotein] + a glycerophospholipid = N-acyl-S-1,2-diacyl-sn-glyceryl-L-cysteinyl-[lipoprotein] + a 2-acyl-sn-glycero-3-phospholipid + H(+)</text>
        <dbReference type="Rhea" id="RHEA:48228"/>
        <dbReference type="Rhea" id="RHEA-COMP:14681"/>
        <dbReference type="Rhea" id="RHEA-COMP:14684"/>
        <dbReference type="ChEBI" id="CHEBI:15378"/>
        <dbReference type="ChEBI" id="CHEBI:136912"/>
        <dbReference type="ChEBI" id="CHEBI:140656"/>
        <dbReference type="ChEBI" id="CHEBI:140657"/>
        <dbReference type="ChEBI" id="CHEBI:140660"/>
        <dbReference type="EC" id="2.3.1.269"/>
    </reaction>
</comment>
<evidence type="ECO:0000256" key="4">
    <source>
        <dbReference type="ARBA" id="ARBA00022692"/>
    </source>
</evidence>
<dbReference type="OrthoDB" id="9804277at2"/>
<dbReference type="Gene3D" id="3.60.110.10">
    <property type="entry name" value="Carbon-nitrogen hydrolase"/>
    <property type="match status" value="1"/>
</dbReference>
<feature type="transmembrane region" description="Helical" evidence="8">
    <location>
        <begin position="102"/>
        <end position="124"/>
    </location>
</feature>
<evidence type="ECO:0000256" key="5">
    <source>
        <dbReference type="ARBA" id="ARBA00022989"/>
    </source>
</evidence>
<keyword evidence="4 8" id="KW-0812">Transmembrane</keyword>
<dbReference type="GO" id="GO:0016410">
    <property type="term" value="F:N-acyltransferase activity"/>
    <property type="evidence" value="ECO:0007669"/>
    <property type="project" value="UniProtKB-UniRule"/>
</dbReference>
<dbReference type="PROSITE" id="PS50263">
    <property type="entry name" value="CN_HYDROLASE"/>
    <property type="match status" value="1"/>
</dbReference>
<keyword evidence="11" id="KW-0449">Lipoprotein</keyword>
<dbReference type="Pfam" id="PF20154">
    <property type="entry name" value="LNT_N"/>
    <property type="match status" value="1"/>
</dbReference>
<sequence length="570" mass="60518">MAREGGPGDPADAGAAVTGAPPPSRVRRLPWPRMLLAAAGGVLLYLAFPPIDWWPLAPAGIALLTLSLRGLRPRRAAWIGMLGGLVFFFPMFPWTRPIGEDAWVFLSVFESLYFLLQGIAVALVTRLRCWPPYVAAVWVLQELVRGNWPYDGFPWARVAFSQTESPYTPFAALGGAPLVTFATALSGALLAWAAVRLAPAVTGALRGARGAEAAGDAAGAGNGAPEATAEPARRAAGTPYRWAALAVLGAVVVPALAVAVPRPGAPGRERTVNIGVIQGNVPGHGMYFLGDEPAIVLRNHANKTHEMAAAVRAGRLPRPDLVIWPENSTDIDPYKDRGAYEIIDAAVRDIGVPVMVGAVVHLDDGVHRQTRSIVWNPGTGPGPVYNKKKLVPFGEFVPMRALLEKIFERISLVGRESLAGTTSGAIRQGPVLIGAVNCYEVAFDDAVRDTVRDGGTPLAVQTNNATYSFTSLPPQQTAMSKLRAVEHNRAIVTAATTGISALVDPDGTVRWQTRERVPDMRVDSIPVRTETTIATRVGAVPEWVLTLIGVGAIVFAALRSRRETAAGGAA</sequence>
<comment type="pathway">
    <text evidence="8">Protein modification; lipoprotein biosynthesis (N-acyl transfer).</text>
</comment>
<feature type="transmembrane region" description="Helical" evidence="8">
    <location>
        <begin position="78"/>
        <end position="96"/>
    </location>
</feature>
<dbReference type="Pfam" id="PF00795">
    <property type="entry name" value="CN_hydrolase"/>
    <property type="match status" value="1"/>
</dbReference>
<dbReference type="EMBL" id="QZEY01000001">
    <property type="protein sequence ID" value="RJL36166.1"/>
    <property type="molecule type" value="Genomic_DNA"/>
</dbReference>
<comment type="caution">
    <text evidence="11">The sequence shown here is derived from an EMBL/GenBank/DDBJ whole genome shotgun (WGS) entry which is preliminary data.</text>
</comment>
<accession>A0A3A4BDJ2</accession>
<dbReference type="InterPro" id="IPR036526">
    <property type="entry name" value="C-N_Hydrolase_sf"/>
</dbReference>
<feature type="region of interest" description="Disordered" evidence="9">
    <location>
        <begin position="1"/>
        <end position="22"/>
    </location>
</feature>
<comment type="caution">
    <text evidence="8">Lacks conserved residue(s) required for the propagation of feature annotation.</text>
</comment>
<dbReference type="AlphaFoldDB" id="A0A3A4BDJ2"/>
<gene>
    <name evidence="8 11" type="primary">lnt</name>
    <name evidence="11" type="ORF">D5H75_00680</name>
</gene>
<evidence type="ECO:0000256" key="8">
    <source>
        <dbReference type="HAMAP-Rule" id="MF_01148"/>
    </source>
</evidence>
<dbReference type="CDD" id="cd07571">
    <property type="entry name" value="ALP_N-acyl_transferase"/>
    <property type="match status" value="1"/>
</dbReference>
<evidence type="ECO:0000256" key="9">
    <source>
        <dbReference type="SAM" id="MobiDB-lite"/>
    </source>
</evidence>
<dbReference type="EC" id="2.3.1.269" evidence="8"/>
<evidence type="ECO:0000256" key="2">
    <source>
        <dbReference type="ARBA" id="ARBA00022475"/>
    </source>
</evidence>
<dbReference type="GO" id="GO:0005886">
    <property type="term" value="C:plasma membrane"/>
    <property type="evidence" value="ECO:0007669"/>
    <property type="project" value="UniProtKB-SubCell"/>
</dbReference>
<dbReference type="PANTHER" id="PTHR38686:SF1">
    <property type="entry name" value="APOLIPOPROTEIN N-ACYLTRANSFERASE"/>
    <property type="match status" value="1"/>
</dbReference>
<proteinExistence type="inferred from homology"/>
<keyword evidence="6 8" id="KW-0472">Membrane</keyword>
<dbReference type="PANTHER" id="PTHR38686">
    <property type="entry name" value="APOLIPOPROTEIN N-ACYLTRANSFERASE"/>
    <property type="match status" value="1"/>
</dbReference>
<reference evidence="11 12" key="1">
    <citation type="submission" date="2018-09" db="EMBL/GenBank/DDBJ databases">
        <title>YIM 75507 draft genome.</title>
        <authorList>
            <person name="Tang S."/>
            <person name="Feng Y."/>
        </authorList>
    </citation>
    <scope>NUCLEOTIDE SEQUENCE [LARGE SCALE GENOMIC DNA]</scope>
    <source>
        <strain evidence="11 12">YIM 75507</strain>
    </source>
</reference>
<dbReference type="SUPFAM" id="SSF56317">
    <property type="entry name" value="Carbon-nitrogen hydrolase"/>
    <property type="match status" value="1"/>
</dbReference>
<feature type="compositionally biased region" description="Low complexity" evidence="9">
    <location>
        <begin position="9"/>
        <end position="19"/>
    </location>
</feature>
<feature type="transmembrane region" description="Helical" evidence="8">
    <location>
        <begin position="170"/>
        <end position="195"/>
    </location>
</feature>
<dbReference type="UniPathway" id="UPA00666"/>
<evidence type="ECO:0000256" key="3">
    <source>
        <dbReference type="ARBA" id="ARBA00022679"/>
    </source>
</evidence>
<comment type="subcellular location">
    <subcellularLocation>
        <location evidence="1 8">Cell membrane</location>
        <topology evidence="1 8">Multi-pass membrane protein</topology>
    </subcellularLocation>
</comment>
<feature type="transmembrane region" description="Helical" evidence="8">
    <location>
        <begin position="31"/>
        <end position="48"/>
    </location>
</feature>
<evidence type="ECO:0000256" key="7">
    <source>
        <dbReference type="ARBA" id="ARBA00023315"/>
    </source>
</evidence>
<evidence type="ECO:0000259" key="10">
    <source>
        <dbReference type="PROSITE" id="PS50263"/>
    </source>
</evidence>
<keyword evidence="12" id="KW-1185">Reference proteome</keyword>
<feature type="domain" description="CN hydrolase" evidence="10">
    <location>
        <begin position="277"/>
        <end position="527"/>
    </location>
</feature>
<comment type="similarity">
    <text evidence="8">Belongs to the CN hydrolase family. Apolipoprotein N-acyltransferase subfamily.</text>
</comment>
<dbReference type="HAMAP" id="MF_01148">
    <property type="entry name" value="Lnt"/>
    <property type="match status" value="1"/>
</dbReference>
<dbReference type="NCBIfam" id="TIGR00546">
    <property type="entry name" value="lnt"/>
    <property type="match status" value="1"/>
</dbReference>
<keyword evidence="7 8" id="KW-0012">Acyltransferase</keyword>
<organism evidence="11 12">
    <name type="scientific">Bailinhaonella thermotolerans</name>
    <dbReference type="NCBI Taxonomy" id="1070861"/>
    <lineage>
        <taxon>Bacteria</taxon>
        <taxon>Bacillati</taxon>
        <taxon>Actinomycetota</taxon>
        <taxon>Actinomycetes</taxon>
        <taxon>Streptosporangiales</taxon>
        <taxon>Streptosporangiaceae</taxon>
        <taxon>Bailinhaonella</taxon>
    </lineage>
</organism>
<name>A0A3A4BDJ2_9ACTN</name>
<evidence type="ECO:0000313" key="12">
    <source>
        <dbReference type="Proteomes" id="UP000265768"/>
    </source>
</evidence>
<protein>
    <recommendedName>
        <fullName evidence="8">Apolipoprotein N-acyltransferase</fullName>
        <shortName evidence="8">ALP N-acyltransferase</shortName>
        <ecNumber evidence="8">2.3.1.269</ecNumber>
    </recommendedName>
</protein>
<evidence type="ECO:0000256" key="6">
    <source>
        <dbReference type="ARBA" id="ARBA00023136"/>
    </source>
</evidence>
<keyword evidence="2 8" id="KW-1003">Cell membrane</keyword>
<dbReference type="Proteomes" id="UP000265768">
    <property type="component" value="Unassembled WGS sequence"/>
</dbReference>
<feature type="transmembrane region" description="Helical" evidence="8">
    <location>
        <begin position="240"/>
        <end position="260"/>
    </location>
</feature>
<keyword evidence="3 8" id="KW-0808">Transferase</keyword>